<protein>
    <submittedName>
        <fullName evidence="1">Uncharacterized protein</fullName>
    </submittedName>
</protein>
<dbReference type="AlphaFoldDB" id="A0A4U3LNK9"/>
<accession>A0A4U3LNK9</accession>
<dbReference type="EMBL" id="SZPZ01000004">
    <property type="protein sequence ID" value="TKK76809.1"/>
    <property type="molecule type" value="Genomic_DNA"/>
</dbReference>
<dbReference type="RefSeq" id="WP_137257673.1">
    <property type="nucleotide sequence ID" value="NZ_JBHSPQ010000003.1"/>
</dbReference>
<sequence length="183" mass="19041">MSESEDVVSARLVAVFDEADATLDWVELAEGPAVVRLARLRQALVAAGFGSLAIAAMTLTVEGGPAVPAVVSRSCREATDLLDDAIGPQLAARWRIDAIADQLSPEGLGLGSEPVSVAVMEQALARIESIIDRAVGALELIAEDDSVLPELRDAAADAVVVFDDLEDLDDVATTPGPVPSQQD</sequence>
<evidence type="ECO:0000313" key="1">
    <source>
        <dbReference type="EMBL" id="TKK76809.1"/>
    </source>
</evidence>
<dbReference type="OrthoDB" id="9834718at2"/>
<comment type="caution">
    <text evidence="1">The sequence shown here is derived from an EMBL/GenBank/DDBJ whole genome shotgun (WGS) entry which is preliminary data.</text>
</comment>
<dbReference type="Proteomes" id="UP000305836">
    <property type="component" value="Unassembled WGS sequence"/>
</dbReference>
<organism evidence="1 2">
    <name type="scientific">Kribbella jiaozuonensis</name>
    <dbReference type="NCBI Taxonomy" id="2575441"/>
    <lineage>
        <taxon>Bacteria</taxon>
        <taxon>Bacillati</taxon>
        <taxon>Actinomycetota</taxon>
        <taxon>Actinomycetes</taxon>
        <taxon>Propionibacteriales</taxon>
        <taxon>Kribbellaceae</taxon>
        <taxon>Kribbella</taxon>
    </lineage>
</organism>
<evidence type="ECO:0000313" key="2">
    <source>
        <dbReference type="Proteomes" id="UP000305836"/>
    </source>
</evidence>
<name>A0A4U3LNK9_9ACTN</name>
<reference evidence="1 2" key="1">
    <citation type="submission" date="2019-04" db="EMBL/GenBank/DDBJ databases">
        <title>Kribbella sp. NEAU-THZ 27 nov., a novel actinomycete isolated from soil.</title>
        <authorList>
            <person name="Duan L."/>
        </authorList>
    </citation>
    <scope>NUCLEOTIDE SEQUENCE [LARGE SCALE GENOMIC DNA]</scope>
    <source>
        <strain evidence="2">NEAU-THZ27</strain>
    </source>
</reference>
<keyword evidence="2" id="KW-1185">Reference proteome</keyword>
<proteinExistence type="predicted"/>
<gene>
    <name evidence="1" type="ORF">FDA38_31220</name>
</gene>